<dbReference type="InterPro" id="IPR006640">
    <property type="entry name" value="SprT-like_domain"/>
</dbReference>
<accession>A0ABN1MYG2</accession>
<dbReference type="Pfam" id="PF10263">
    <property type="entry name" value="SprT-like"/>
    <property type="match status" value="1"/>
</dbReference>
<protein>
    <submittedName>
        <fullName evidence="2">SprT-like domain-containing protein</fullName>
    </submittedName>
</protein>
<feature type="domain" description="SprT-like" evidence="1">
    <location>
        <begin position="33"/>
        <end position="103"/>
    </location>
</feature>
<dbReference type="RefSeq" id="WP_343850036.1">
    <property type="nucleotide sequence ID" value="NZ_BAAAFI010000006.1"/>
</dbReference>
<reference evidence="2 3" key="1">
    <citation type="journal article" date="2019" name="Int. J. Syst. Evol. Microbiol.">
        <title>The Global Catalogue of Microorganisms (GCM) 10K type strain sequencing project: providing services to taxonomists for standard genome sequencing and annotation.</title>
        <authorList>
            <consortium name="The Broad Institute Genomics Platform"/>
            <consortium name="The Broad Institute Genome Sequencing Center for Infectious Disease"/>
            <person name="Wu L."/>
            <person name="Ma J."/>
        </authorList>
    </citation>
    <scope>NUCLEOTIDE SEQUENCE [LARGE SCALE GENOMIC DNA]</scope>
    <source>
        <strain evidence="2 3">JCM 16112</strain>
    </source>
</reference>
<sequence length="207" mass="24207">MNPTDQLRKIFEKHLPHAAIPYCLQLWEKIPFSFKVQKPRTSKLGDFRYRKDRKIQTITINSDLNPYQFLLTYIHEVAHLHAFEKFGLAHAPHGIEWKREFQSLMVPILTDSVFPKDILIPLRHHMANPSASSSRDLFLRKEMSKYDYPSDTDGDEIFLSDLMTGKQFVLSGRKFRKGETRRTRVMCEEVESGKKFLVSNLAKVKPV</sequence>
<evidence type="ECO:0000259" key="1">
    <source>
        <dbReference type="Pfam" id="PF10263"/>
    </source>
</evidence>
<organism evidence="2 3">
    <name type="scientific">Algoriphagus jejuensis</name>
    <dbReference type="NCBI Taxonomy" id="419934"/>
    <lineage>
        <taxon>Bacteria</taxon>
        <taxon>Pseudomonadati</taxon>
        <taxon>Bacteroidota</taxon>
        <taxon>Cytophagia</taxon>
        <taxon>Cytophagales</taxon>
        <taxon>Cyclobacteriaceae</taxon>
        <taxon>Algoriphagus</taxon>
    </lineage>
</organism>
<name>A0ABN1MYG2_9BACT</name>
<keyword evidence="3" id="KW-1185">Reference proteome</keyword>
<dbReference type="EMBL" id="BAAAFI010000006">
    <property type="protein sequence ID" value="GAA0878540.1"/>
    <property type="molecule type" value="Genomic_DNA"/>
</dbReference>
<comment type="caution">
    <text evidence="2">The sequence shown here is derived from an EMBL/GenBank/DDBJ whole genome shotgun (WGS) entry which is preliminary data.</text>
</comment>
<gene>
    <name evidence="2" type="ORF">GCM10009119_15080</name>
</gene>
<evidence type="ECO:0000313" key="3">
    <source>
        <dbReference type="Proteomes" id="UP001500469"/>
    </source>
</evidence>
<dbReference type="Proteomes" id="UP001500469">
    <property type="component" value="Unassembled WGS sequence"/>
</dbReference>
<proteinExistence type="predicted"/>
<evidence type="ECO:0000313" key="2">
    <source>
        <dbReference type="EMBL" id="GAA0878540.1"/>
    </source>
</evidence>